<evidence type="ECO:0000313" key="2">
    <source>
        <dbReference type="Proteomes" id="UP001600107"/>
    </source>
</evidence>
<accession>A0ABW6I8A4</accession>
<gene>
    <name evidence="1" type="ORF">ACFX5F_13340</name>
</gene>
<evidence type="ECO:0000313" key="1">
    <source>
        <dbReference type="EMBL" id="MFE3872207.1"/>
    </source>
</evidence>
<proteinExistence type="predicted"/>
<evidence type="ECO:0008006" key="3">
    <source>
        <dbReference type="Google" id="ProtNLM"/>
    </source>
</evidence>
<dbReference type="Proteomes" id="UP001600107">
    <property type="component" value="Unassembled WGS sequence"/>
</dbReference>
<dbReference type="EMBL" id="JBHZPY010000012">
    <property type="protein sequence ID" value="MFE3872207.1"/>
    <property type="molecule type" value="Genomic_DNA"/>
</dbReference>
<protein>
    <recommendedName>
        <fullName evidence="3">Uracil DNA glycosylase superfamily protein</fullName>
    </recommendedName>
</protein>
<sequence length="226" mass="27104">MDIFTLKDYLNPKLKKIWANYYENENSIAPMFPECVLKNHVLFLSLNPSLPSFVKDVEYGFTQSNPWRFLNSKISYEENESVPHFKNFFKIQNEINEHWTFLDLLYLRKSKQLDIENSYKTQNDRNFILEQAKLTLDLITEINPKLVIVANSFTEKILHDKKQTIFNFNASLDNDFVYRYKNIPFITRESKFLGSRFWDSEKNKNRYENMIKEIQRVLEITNKTSP</sequence>
<keyword evidence="2" id="KW-1185">Reference proteome</keyword>
<dbReference type="RefSeq" id="WP_379852501.1">
    <property type="nucleotide sequence ID" value="NZ_JBHZPY010000012.1"/>
</dbReference>
<organism evidence="1 2">
    <name type="scientific">Flavobacterium zhoui</name>
    <dbReference type="NCBI Taxonomy" id="3230414"/>
    <lineage>
        <taxon>Bacteria</taxon>
        <taxon>Pseudomonadati</taxon>
        <taxon>Bacteroidota</taxon>
        <taxon>Flavobacteriia</taxon>
        <taxon>Flavobacteriales</taxon>
        <taxon>Flavobacteriaceae</taxon>
        <taxon>Flavobacterium</taxon>
    </lineage>
</organism>
<name>A0ABW6I8A4_9FLAO</name>
<comment type="caution">
    <text evidence="1">The sequence shown here is derived from an EMBL/GenBank/DDBJ whole genome shotgun (WGS) entry which is preliminary data.</text>
</comment>
<reference evidence="1 2" key="1">
    <citation type="submission" date="2024-06" db="EMBL/GenBank/DDBJ databases">
        <title>Flavobacterium spp. isolated from glacier.</title>
        <authorList>
            <person name="Han D."/>
        </authorList>
    </citation>
    <scope>NUCLEOTIDE SEQUENCE [LARGE SCALE GENOMIC DNA]</scope>
    <source>
        <strain evidence="1 2">ZS1P70</strain>
    </source>
</reference>